<feature type="transmembrane region" description="Helical" evidence="5">
    <location>
        <begin position="18"/>
        <end position="41"/>
    </location>
</feature>
<evidence type="ECO:0000256" key="1">
    <source>
        <dbReference type="ARBA" id="ARBA00004167"/>
    </source>
</evidence>
<dbReference type="PANTHER" id="PTHR31415">
    <property type="entry name" value="OS05G0367900 PROTEIN"/>
    <property type="match status" value="1"/>
</dbReference>
<dbReference type="GO" id="GO:0098542">
    <property type="term" value="P:defense response to other organism"/>
    <property type="evidence" value="ECO:0007669"/>
    <property type="project" value="InterPro"/>
</dbReference>
<protein>
    <submittedName>
        <fullName evidence="7">Late embryogenesis abundant protein, LEA_2 subgroup</fullName>
    </submittedName>
</protein>
<evidence type="ECO:0000313" key="8">
    <source>
        <dbReference type="Proteomes" id="UP001370490"/>
    </source>
</evidence>
<dbReference type="EMBL" id="JBAMMX010000003">
    <property type="protein sequence ID" value="KAK6944109.1"/>
    <property type="molecule type" value="Genomic_DNA"/>
</dbReference>
<proteinExistence type="predicted"/>
<evidence type="ECO:0000313" key="7">
    <source>
        <dbReference type="EMBL" id="KAK6944109.1"/>
    </source>
</evidence>
<dbReference type="Pfam" id="PF03168">
    <property type="entry name" value="LEA_2"/>
    <property type="match status" value="1"/>
</dbReference>
<dbReference type="PANTHER" id="PTHR31415:SF166">
    <property type="entry name" value="LATE EMBRYOGENESIS ABUNDANT (LEA) HYDROXYPROLINE-RICH GLYCOPROTEIN FAMILY"/>
    <property type="match status" value="1"/>
</dbReference>
<keyword evidence="8" id="KW-1185">Reference proteome</keyword>
<reference evidence="7 8" key="1">
    <citation type="submission" date="2023-12" db="EMBL/GenBank/DDBJ databases">
        <title>A high-quality genome assembly for Dillenia turbinata (Dilleniales).</title>
        <authorList>
            <person name="Chanderbali A."/>
        </authorList>
    </citation>
    <scope>NUCLEOTIDE SEQUENCE [LARGE SCALE GENOMIC DNA]</scope>
    <source>
        <strain evidence="7">LSX21</strain>
        <tissue evidence="7">Leaf</tissue>
    </source>
</reference>
<evidence type="ECO:0000256" key="5">
    <source>
        <dbReference type="SAM" id="Phobius"/>
    </source>
</evidence>
<accession>A0AAN8W133</accession>
<evidence type="ECO:0000256" key="4">
    <source>
        <dbReference type="ARBA" id="ARBA00023136"/>
    </source>
</evidence>
<keyword evidence="4 5" id="KW-0472">Membrane</keyword>
<gene>
    <name evidence="7" type="ORF">RJ641_025211</name>
</gene>
<dbReference type="GO" id="GO:0005886">
    <property type="term" value="C:plasma membrane"/>
    <property type="evidence" value="ECO:0007669"/>
    <property type="project" value="TreeGrafter"/>
</dbReference>
<keyword evidence="2 5" id="KW-0812">Transmembrane</keyword>
<comment type="caution">
    <text evidence="7">The sequence shown here is derived from an EMBL/GenBank/DDBJ whole genome shotgun (WGS) entry which is preliminary data.</text>
</comment>
<dbReference type="InterPro" id="IPR044839">
    <property type="entry name" value="NDR1-like"/>
</dbReference>
<name>A0AAN8W133_9MAGN</name>
<organism evidence="7 8">
    <name type="scientific">Dillenia turbinata</name>
    <dbReference type="NCBI Taxonomy" id="194707"/>
    <lineage>
        <taxon>Eukaryota</taxon>
        <taxon>Viridiplantae</taxon>
        <taxon>Streptophyta</taxon>
        <taxon>Embryophyta</taxon>
        <taxon>Tracheophyta</taxon>
        <taxon>Spermatophyta</taxon>
        <taxon>Magnoliopsida</taxon>
        <taxon>eudicotyledons</taxon>
        <taxon>Gunneridae</taxon>
        <taxon>Pentapetalae</taxon>
        <taxon>Dilleniales</taxon>
        <taxon>Dilleniaceae</taxon>
        <taxon>Dillenia</taxon>
    </lineage>
</organism>
<comment type="subcellular location">
    <subcellularLocation>
        <location evidence="1">Membrane</location>
        <topology evidence="1">Single-pass membrane protein</topology>
    </subcellularLocation>
</comment>
<evidence type="ECO:0000256" key="3">
    <source>
        <dbReference type="ARBA" id="ARBA00022989"/>
    </source>
</evidence>
<sequence length="208" mass="22956">MVRDCGRHGEDHSKTLKWVGIVVGILIFLSIVVFIIVRFLVWCKNPIFILQDISVYAFNVSLNPNLLTSTFQVTVSSHNPNDNAGIYYDKLDIYAAYQSQRITLGSSIPPTYQGDNKDDIWSPFIYGTSVPVAPFLALALCQDQSVGSVLLTIKIDGRMRWKVGSVITGPYHLHADCLATITFGSGNTGIVVGDAVKYLLIQRCDVNV</sequence>
<keyword evidence="3 5" id="KW-1133">Transmembrane helix</keyword>
<dbReference type="InterPro" id="IPR004864">
    <property type="entry name" value="LEA_2"/>
</dbReference>
<evidence type="ECO:0000256" key="2">
    <source>
        <dbReference type="ARBA" id="ARBA00022692"/>
    </source>
</evidence>
<dbReference type="Proteomes" id="UP001370490">
    <property type="component" value="Unassembled WGS sequence"/>
</dbReference>
<dbReference type="AlphaFoldDB" id="A0AAN8W133"/>
<feature type="domain" description="Late embryogenesis abundant protein LEA-2 subgroup" evidence="6">
    <location>
        <begin position="74"/>
        <end position="175"/>
    </location>
</feature>
<evidence type="ECO:0000259" key="6">
    <source>
        <dbReference type="Pfam" id="PF03168"/>
    </source>
</evidence>
<dbReference type="GO" id="GO:0009506">
    <property type="term" value="C:plasmodesma"/>
    <property type="evidence" value="ECO:0007669"/>
    <property type="project" value="TreeGrafter"/>
</dbReference>